<dbReference type="EMBL" id="MN739564">
    <property type="protein sequence ID" value="QHT13228.1"/>
    <property type="molecule type" value="Genomic_DNA"/>
</dbReference>
<protein>
    <submittedName>
        <fullName evidence="1">Uncharacterized protein</fullName>
    </submittedName>
</protein>
<dbReference type="AlphaFoldDB" id="A0A6C0D8V0"/>
<name>A0A6C0D8V0_9ZZZZ</name>
<proteinExistence type="predicted"/>
<sequence>MRVGLDSRPSCASLAPTLCAPPALPLCAPLTHPTTLYPV</sequence>
<organism evidence="1">
    <name type="scientific">viral metagenome</name>
    <dbReference type="NCBI Taxonomy" id="1070528"/>
    <lineage>
        <taxon>unclassified sequences</taxon>
        <taxon>metagenomes</taxon>
        <taxon>organismal metagenomes</taxon>
    </lineage>
</organism>
<accession>A0A6C0D8V0</accession>
<evidence type="ECO:0000313" key="1">
    <source>
        <dbReference type="EMBL" id="QHT13228.1"/>
    </source>
</evidence>
<reference evidence="1" key="1">
    <citation type="journal article" date="2020" name="Nature">
        <title>Giant virus diversity and host interactions through global metagenomics.</title>
        <authorList>
            <person name="Schulz F."/>
            <person name="Roux S."/>
            <person name="Paez-Espino D."/>
            <person name="Jungbluth S."/>
            <person name="Walsh D.A."/>
            <person name="Denef V.J."/>
            <person name="McMahon K.D."/>
            <person name="Konstantinidis K.T."/>
            <person name="Eloe-Fadrosh E.A."/>
            <person name="Kyrpides N.C."/>
            <person name="Woyke T."/>
        </authorList>
    </citation>
    <scope>NUCLEOTIDE SEQUENCE</scope>
    <source>
        <strain evidence="1">GVMAG-M-3300023174-131</strain>
    </source>
</reference>